<gene>
    <name evidence="2" type="ORF">GOSPT_018_00090</name>
</gene>
<dbReference type="GO" id="GO:0046872">
    <property type="term" value="F:metal ion binding"/>
    <property type="evidence" value="ECO:0007669"/>
    <property type="project" value="InterPro"/>
</dbReference>
<reference evidence="2 3" key="1">
    <citation type="submission" date="2012-02" db="EMBL/GenBank/DDBJ databases">
        <title>Whole genome shotgun sequence of Gordonia sputi NBRC 100414.</title>
        <authorList>
            <person name="Yoshida I."/>
            <person name="Hosoyama A."/>
            <person name="Tsuchikane K."/>
            <person name="Katsumata H."/>
            <person name="Yamazaki S."/>
            <person name="Fujita N."/>
        </authorList>
    </citation>
    <scope>NUCLEOTIDE SEQUENCE [LARGE SCALE GENOMIC DNA]</scope>
    <source>
        <strain evidence="2 3">NBRC 100414</strain>
    </source>
</reference>
<accession>H5TVX1</accession>
<dbReference type="InterPro" id="IPR017517">
    <property type="entry name" value="Maleyloyr_isom"/>
</dbReference>
<dbReference type="eggNOG" id="ENOG50314EV">
    <property type="taxonomic scope" value="Bacteria"/>
</dbReference>
<organism evidence="2 3">
    <name type="scientific">Gordonia sputi NBRC 100414</name>
    <dbReference type="NCBI Taxonomy" id="1089453"/>
    <lineage>
        <taxon>Bacteria</taxon>
        <taxon>Bacillati</taxon>
        <taxon>Actinomycetota</taxon>
        <taxon>Actinomycetes</taxon>
        <taxon>Mycobacteriales</taxon>
        <taxon>Gordoniaceae</taxon>
        <taxon>Gordonia</taxon>
    </lineage>
</organism>
<protein>
    <recommendedName>
        <fullName evidence="1">Mycothiol-dependent maleylpyruvate isomerase metal-binding domain-containing protein</fullName>
    </recommendedName>
</protein>
<name>H5TVX1_9ACTN</name>
<dbReference type="SUPFAM" id="SSF109854">
    <property type="entry name" value="DinB/YfiT-like putative metalloenzymes"/>
    <property type="match status" value="1"/>
</dbReference>
<dbReference type="NCBIfam" id="TIGR03083">
    <property type="entry name" value="maleylpyruvate isomerase family mycothiol-dependent enzyme"/>
    <property type="match status" value="1"/>
</dbReference>
<dbReference type="Proteomes" id="UP000005845">
    <property type="component" value="Unassembled WGS sequence"/>
</dbReference>
<proteinExistence type="predicted"/>
<evidence type="ECO:0000313" key="3">
    <source>
        <dbReference type="Proteomes" id="UP000005845"/>
    </source>
</evidence>
<feature type="domain" description="Mycothiol-dependent maleylpyruvate isomerase metal-binding" evidence="1">
    <location>
        <begin position="19"/>
        <end position="103"/>
    </location>
</feature>
<evidence type="ECO:0000313" key="2">
    <source>
        <dbReference type="EMBL" id="GAB37629.1"/>
    </source>
</evidence>
<dbReference type="InterPro" id="IPR034660">
    <property type="entry name" value="DinB/YfiT-like"/>
</dbReference>
<comment type="caution">
    <text evidence="2">The sequence shown here is derived from an EMBL/GenBank/DDBJ whole genome shotgun (WGS) entry which is preliminary data.</text>
</comment>
<dbReference type="EMBL" id="BAFC01000018">
    <property type="protein sequence ID" value="GAB37629.1"/>
    <property type="molecule type" value="Genomic_DNA"/>
</dbReference>
<dbReference type="RefSeq" id="WP_005202526.1">
    <property type="nucleotide sequence ID" value="NZ_BAFC01000018.1"/>
</dbReference>
<sequence>MNISTTDLQALVGLQLSALADLLDDGAQSLGGGAALADAETLCAGWRVRHVVAHMTMAARYDGPAFMAELSAVDGDFEKLSQTIAERDARRPFSELLDDLRGDTMAGWAPPGGGAAGALTHAVIHSADITVPNTLPRSSSDDATLIVLDSLADGIAGRQFGVDVGNRTLRATDLAWSFGDGSEVVSRPASELVALLAGRAVGGVDLRS</sequence>
<evidence type="ECO:0000259" key="1">
    <source>
        <dbReference type="Pfam" id="PF11716"/>
    </source>
</evidence>
<keyword evidence="3" id="KW-1185">Reference proteome</keyword>
<dbReference type="AlphaFoldDB" id="H5TVX1"/>
<dbReference type="InterPro" id="IPR024344">
    <property type="entry name" value="MDMPI_metal-binding"/>
</dbReference>
<dbReference type="Pfam" id="PF11716">
    <property type="entry name" value="MDMPI_N"/>
    <property type="match status" value="1"/>
</dbReference>